<evidence type="ECO:0000259" key="13">
    <source>
        <dbReference type="PROSITE" id="PS51471"/>
    </source>
</evidence>
<dbReference type="Proteomes" id="UP000290995">
    <property type="component" value="Segment"/>
</dbReference>
<dbReference type="RefSeq" id="YP_009553503.1">
    <property type="nucleotide sequence ID" value="NC_040800.1"/>
</dbReference>
<dbReference type="Gene3D" id="3.90.70.80">
    <property type="match status" value="1"/>
</dbReference>
<evidence type="ECO:0000256" key="8">
    <source>
        <dbReference type="ARBA" id="ARBA00022953"/>
    </source>
</evidence>
<reference evidence="16 17" key="1">
    <citation type="journal article" date="2018" name="Arch. Virol.">
        <title>The complete nucleotide sequence and genome organisation of a novel member of the family Betaflexiviridae from Actinidia chinensis.</title>
        <authorList>
            <person name="Veerakone S."/>
            <person name="Liefting L.W."/>
            <person name="Tang J."/>
            <person name="Ward L.I."/>
        </authorList>
    </citation>
    <scope>NUCLEOTIDE SEQUENCE [LARGE SCALE GENOMIC DNA]</scope>
    <source>
        <strain evidence="16">01227</strain>
    </source>
</reference>
<dbReference type="PROSITE" id="PS50507">
    <property type="entry name" value="RDRP_SSRNA_POS"/>
    <property type="match status" value="1"/>
</dbReference>
<evidence type="ECO:0000256" key="5">
    <source>
        <dbReference type="ARBA" id="ARBA00022801"/>
    </source>
</evidence>
<dbReference type="InterPro" id="IPR043502">
    <property type="entry name" value="DNA/RNA_pol_sf"/>
</dbReference>
<evidence type="ECO:0000256" key="9">
    <source>
        <dbReference type="ARBA" id="ARBA00047984"/>
    </source>
</evidence>
<dbReference type="SUPFAM" id="SSF56672">
    <property type="entry name" value="DNA/RNA polymerases"/>
    <property type="match status" value="1"/>
</dbReference>
<dbReference type="GeneID" id="41701864"/>
<evidence type="ECO:0000256" key="4">
    <source>
        <dbReference type="ARBA" id="ARBA00022741"/>
    </source>
</evidence>
<dbReference type="PROSITE" id="PS51657">
    <property type="entry name" value="PSRV_HELICASE"/>
    <property type="match status" value="1"/>
</dbReference>
<dbReference type="GO" id="GO:0039694">
    <property type="term" value="P:viral RNA genome replication"/>
    <property type="evidence" value="ECO:0007669"/>
    <property type="project" value="InterPro"/>
</dbReference>
<keyword evidence="8" id="KW-0693">Viral RNA replication</keyword>
<dbReference type="CDD" id="cd23245">
    <property type="entry name" value="Betaflexiviridae_RdRp"/>
    <property type="match status" value="1"/>
</dbReference>
<feature type="domain" description="(+)RNA virus helicase C-terminal" evidence="14">
    <location>
        <begin position="1174"/>
        <end position="1486"/>
    </location>
</feature>
<accession>A0A2L0V1Q0</accession>
<dbReference type="PROSITE" id="PS51471">
    <property type="entry name" value="FE2OG_OXY"/>
    <property type="match status" value="1"/>
</dbReference>
<feature type="region of interest" description="Disordered" evidence="10">
    <location>
        <begin position="617"/>
        <end position="646"/>
    </location>
</feature>
<dbReference type="GO" id="GO:0006351">
    <property type="term" value="P:DNA-templated transcription"/>
    <property type="evidence" value="ECO:0007669"/>
    <property type="project" value="InterPro"/>
</dbReference>
<dbReference type="GO" id="GO:0016556">
    <property type="term" value="P:mRNA modification"/>
    <property type="evidence" value="ECO:0007669"/>
    <property type="project" value="InterPro"/>
</dbReference>
<dbReference type="KEGG" id="vg:41701864"/>
<dbReference type="SUPFAM" id="SSF51197">
    <property type="entry name" value="Clavaminate synthase-like"/>
    <property type="match status" value="1"/>
</dbReference>
<keyword evidence="4" id="KW-0547">Nucleotide-binding</keyword>
<organism evidence="16 17">
    <name type="scientific">Actinidia seed borne latent virus</name>
    <dbReference type="NCBI Taxonomy" id="2560282"/>
    <lineage>
        <taxon>Viruses</taxon>
        <taxon>Riboviria</taxon>
        <taxon>Orthornavirae</taxon>
        <taxon>Kitrinoviricota</taxon>
        <taxon>Alsuviricetes</taxon>
        <taxon>Tymovirales</taxon>
        <taxon>Betaflexiviridae</taxon>
        <taxon>Trivirinae</taxon>
        <taxon>Prunevirus</taxon>
        <taxon>Prunevirus actinidiae</taxon>
    </lineage>
</organism>
<dbReference type="Gene3D" id="3.40.50.300">
    <property type="entry name" value="P-loop containing nucleotide triphosphate hydrolases"/>
    <property type="match status" value="1"/>
</dbReference>
<evidence type="ECO:0000313" key="17">
    <source>
        <dbReference type="Proteomes" id="UP000290995"/>
    </source>
</evidence>
<dbReference type="GO" id="GO:0003724">
    <property type="term" value="F:RNA helicase activity"/>
    <property type="evidence" value="ECO:0007669"/>
    <property type="project" value="UniProtKB-EC"/>
</dbReference>
<dbReference type="InterPro" id="IPR027450">
    <property type="entry name" value="AlkB-like"/>
</dbReference>
<dbReference type="PROSITE" id="PS51743">
    <property type="entry name" value="ALPHAVIRUS_MT"/>
    <property type="match status" value="1"/>
</dbReference>
<sequence>MASIAVRTPYESFFAANSKDDQRLLLNSGLEFVKRELDAVGVHFAYQLSSQKKEALTSMGVSLHPVPFLSHSHPFCKTVENHMLLNVLPDLMGNGKWIFSSIKKRKIDTITKKRGVQASNVDFVNKVICAKDFTRYDFDPKVHDVRTNMSSREFIFPNSYIRACHNNKIFIHDEIHHWSADDMIYFLNNSNPKMLICSVVYPPELLRGIKQPQNPSLYSFEVDEKKQKLFFFPDNCKSEAYEQPLRLDWLFEAAYIDTGVKRYTVKLIKSAYSHHMFQITPGEYVTESRRFFNDFDTIDLSIMHENRFRYYDYIPIKKTHLQKVYSYLLCLKKPDVESGLAKLRQMFDDDQDCRVVEFFSKFCKDIIEKHKNKWELYGFSWLETAKDSFIKSLPIQIARCFKRWEFKNIFDFLFNLQTLSVSVNTRVVTRTFVSSFTDYICEEVKENQSVDALMNSKWHGIGPEKTQKWNIRVMKMHAFEEFRNGSVKRISVLLFLGFEAERMRKELNLKKKKKGEAHTLKLLKYTRDGPFIPPKWLFEGEDEKEKKKNKDKEDIGIEEKEFIKVNLVTSGWYVKVDLLTMIREEEEVGKKVENNEISILKSKKEEEKEKSIVHWPTDAKSTEKEGKKREEIEVGSPHEEVEKGKKKIVQECPNEIAPRSDNEDLRVFITREDLKNGCEITIMDHDAHPMKKRRIAKVVGDGNCFYRALRLCLGHGEHEYNVTREKLHKSALSSTFFRLEDDILHELITDGVYTSDELVKFIVNLANIELRISTQNQLNHFSSYKPLIAKYENEPVCVVHMHLENEHFDAVLYAHDEDGYDQEEEGGVIELKRGNFEDLEKLNFQNYKPTKLKGRKAFFFVNNLDIDYGHDKVRYKSNLYDIESICPKDLYNGYNACLVQIFEEGGNIPMHRDDEICYDDESILSINLKGSATFSYSDGNVTKDIRMMESSYIVMDGPFQKKFKHSVKNCSSGRINVTFRRHIRRMNMEPLVDINKEIKAMKNRCMIDAIADNEGRSIPVVMNALLKKDRIFWDEWRKNDNGGTISDLIKAANDLAFSFEVDTMDGVKTLNNKGPLFTFELKDGHFRKSKIEKIGKVMTELERREMKRETEGSFGDKVVELVSNSPGFNKLTFEVDVEYVMKIVHSFKNRMTGIALSDIYSNGESIFGEVIEEISRINKSSCSDKKKKDGSYESEHMTRKIELNCVIGLGGSGKSNSLQSFLKKNVKGKFLVISPRLNLASDWISKVGCNPNKVRTFETALRTNLKSIEVIIVDELTLFPNGYLDLLMCMLGKEVKRKKIVCIFDIYQSRYHSESDTNILGQVHDVDRIVKNKEISYLHQSYRFISNFFDSFFKDVTINKKVEEKFEVRVYDCHLKAQIIEEEKGRKIDAILVASRDEKNALSGKVEVMTFGESQGLSFNRVAIVLSENSEKQDEYRWMVALTRARISICFIVIYRGGLSVFLQNCGNKLIGAFIKGQECSLRRLRMMSVAKEITFKKEMIGGKSDEVDREERLEGDPFLKPFIFLGMRINSEEPEMCEVEIVEPKGKSHICIAQENFALSRNFDLIRSKELREYRFRESTTNQFCDNYERVGTGASKHTAGPLRFESIYPRHQSNDDLTFWMAVHKRLKFSNEAKERAKLKESSMVGQLLYYNLKEKLNLSFSHDPGLLSQCINDFEVKKLSKSKATIANHSIRSDMDWPMNQIFLFMKSQLCTKYEKQYCDAKAGQTLACFQHMVLVKFAPYCRYMEAMIRSRLPDEIYIHSNKNFNELNDWVVKHFKGETCVESDYEAFDASQDEYIVSFEIAMMEDMGMPNWFINDYIDLKCTLGCKLGHFAIMRFTGEFCTFLFNTLANMAFTFCRYDWRKGQPIAFAGDDMCSLSNLEVSNKFDSIFEKLSLQAKVIRTETPMFCGWRLSKYGIVKEPELVFNRFMIAKERGNVDECLENYAIEVSYAYSLGERLFEVLKSEEQIEYHQCVVRFIIQRLEKIKTKVKDLFSDQRDV</sequence>
<dbReference type="Pfam" id="PF00978">
    <property type="entry name" value="RdRP_2"/>
    <property type="match status" value="1"/>
</dbReference>
<evidence type="ECO:0000259" key="11">
    <source>
        <dbReference type="PROSITE" id="PS50507"/>
    </source>
</evidence>
<dbReference type="InterPro" id="IPR027417">
    <property type="entry name" value="P-loop_NTPase"/>
</dbReference>
<feature type="domain" description="OTU" evidence="12">
    <location>
        <begin position="693"/>
        <end position="814"/>
    </location>
</feature>
<dbReference type="InterPro" id="IPR001788">
    <property type="entry name" value="RNA-dep_RNA_pol_alsuvir"/>
</dbReference>
<evidence type="ECO:0000313" key="16">
    <source>
        <dbReference type="EMBL" id="AUZ97243.1"/>
    </source>
</evidence>
<feature type="domain" description="Alphavirus-like MT" evidence="15">
    <location>
        <begin position="64"/>
        <end position="250"/>
    </location>
</feature>
<dbReference type="GO" id="GO:0016787">
    <property type="term" value="F:hydrolase activity"/>
    <property type="evidence" value="ECO:0007669"/>
    <property type="project" value="UniProtKB-KW"/>
</dbReference>
<evidence type="ECO:0000256" key="10">
    <source>
        <dbReference type="SAM" id="MobiDB-lite"/>
    </source>
</evidence>
<dbReference type="Gene3D" id="2.60.120.590">
    <property type="entry name" value="Alpha-ketoglutarate-dependent dioxygenase AlkB-like"/>
    <property type="match status" value="1"/>
</dbReference>
<dbReference type="Pfam" id="PF13532">
    <property type="entry name" value="2OG-FeII_Oxy_2"/>
    <property type="match status" value="1"/>
</dbReference>
<evidence type="ECO:0000256" key="1">
    <source>
        <dbReference type="ARBA" id="ARBA00022484"/>
    </source>
</evidence>
<dbReference type="GO" id="GO:0003968">
    <property type="term" value="F:RNA-directed RNA polymerase activity"/>
    <property type="evidence" value="ECO:0007669"/>
    <property type="project" value="UniProtKB-KW"/>
</dbReference>
<dbReference type="InterPro" id="IPR007094">
    <property type="entry name" value="RNA-dir_pol_PSvirus"/>
</dbReference>
<dbReference type="InterPro" id="IPR003323">
    <property type="entry name" value="OTU_dom"/>
</dbReference>
<proteinExistence type="predicted"/>
<dbReference type="GO" id="GO:0005524">
    <property type="term" value="F:ATP binding"/>
    <property type="evidence" value="ECO:0007669"/>
    <property type="project" value="UniProtKB-KW"/>
</dbReference>
<keyword evidence="3" id="KW-0548">Nucleotidyltransferase</keyword>
<keyword evidence="1" id="KW-0696">RNA-directed RNA polymerase</keyword>
<dbReference type="InterPro" id="IPR002588">
    <property type="entry name" value="Alphavirus-like_MT_dom"/>
</dbReference>
<protein>
    <submittedName>
        <fullName evidence="16">Replicase</fullName>
    </submittedName>
</protein>
<dbReference type="Pfam" id="PF01443">
    <property type="entry name" value="Viral_helicase1"/>
    <property type="match status" value="1"/>
</dbReference>
<evidence type="ECO:0000259" key="14">
    <source>
        <dbReference type="PROSITE" id="PS51657"/>
    </source>
</evidence>
<evidence type="ECO:0000259" key="12">
    <source>
        <dbReference type="PROSITE" id="PS50802"/>
    </source>
</evidence>
<evidence type="ECO:0000256" key="2">
    <source>
        <dbReference type="ARBA" id="ARBA00022679"/>
    </source>
</evidence>
<feature type="domain" description="RdRp catalytic" evidence="11">
    <location>
        <begin position="1782"/>
        <end position="1889"/>
    </location>
</feature>
<dbReference type="Pfam" id="PF01660">
    <property type="entry name" value="Vmethyltransf"/>
    <property type="match status" value="1"/>
</dbReference>
<feature type="compositionally biased region" description="Basic and acidic residues" evidence="10">
    <location>
        <begin position="620"/>
        <end position="643"/>
    </location>
</feature>
<keyword evidence="17" id="KW-1185">Reference proteome</keyword>
<dbReference type="EMBL" id="MF440375">
    <property type="protein sequence ID" value="AUZ97243.1"/>
    <property type="molecule type" value="Genomic_RNA"/>
</dbReference>
<dbReference type="PROSITE" id="PS50802">
    <property type="entry name" value="OTU"/>
    <property type="match status" value="1"/>
</dbReference>
<evidence type="ECO:0000256" key="3">
    <source>
        <dbReference type="ARBA" id="ARBA00022695"/>
    </source>
</evidence>
<dbReference type="InterPro" id="IPR027351">
    <property type="entry name" value="(+)RNA_virus_helicase_core_dom"/>
</dbReference>
<dbReference type="GO" id="GO:0006396">
    <property type="term" value="P:RNA processing"/>
    <property type="evidence" value="ECO:0007669"/>
    <property type="project" value="InterPro"/>
</dbReference>
<keyword evidence="2" id="KW-0808">Transferase</keyword>
<dbReference type="GO" id="GO:0003723">
    <property type="term" value="F:RNA binding"/>
    <property type="evidence" value="ECO:0007669"/>
    <property type="project" value="InterPro"/>
</dbReference>
<name>A0A2L0V1Q0_9VIRU</name>
<keyword evidence="7" id="KW-0067">ATP-binding</keyword>
<evidence type="ECO:0000259" key="15">
    <source>
        <dbReference type="PROSITE" id="PS51743"/>
    </source>
</evidence>
<dbReference type="InterPro" id="IPR037151">
    <property type="entry name" value="AlkB-like_sf"/>
</dbReference>
<dbReference type="InterPro" id="IPR005123">
    <property type="entry name" value="Oxoglu/Fe-dep_dioxygenase_dom"/>
</dbReference>
<keyword evidence="6" id="KW-0347">Helicase</keyword>
<evidence type="ECO:0000256" key="7">
    <source>
        <dbReference type="ARBA" id="ARBA00022840"/>
    </source>
</evidence>
<dbReference type="SUPFAM" id="SSF52540">
    <property type="entry name" value="P-loop containing nucleoside triphosphate hydrolases"/>
    <property type="match status" value="1"/>
</dbReference>
<comment type="catalytic activity">
    <reaction evidence="9">
        <text>ATP + H2O = ADP + phosphate + H(+)</text>
        <dbReference type="Rhea" id="RHEA:13065"/>
        <dbReference type="ChEBI" id="CHEBI:15377"/>
        <dbReference type="ChEBI" id="CHEBI:15378"/>
        <dbReference type="ChEBI" id="CHEBI:30616"/>
        <dbReference type="ChEBI" id="CHEBI:43474"/>
        <dbReference type="ChEBI" id="CHEBI:456216"/>
        <dbReference type="EC" id="3.6.4.13"/>
    </reaction>
</comment>
<keyword evidence="5" id="KW-0378">Hydrolase</keyword>
<dbReference type="GO" id="GO:0008174">
    <property type="term" value="F:mRNA methyltransferase activity"/>
    <property type="evidence" value="ECO:0007669"/>
    <property type="project" value="UniProtKB-UniRule"/>
</dbReference>
<feature type="domain" description="Fe2OG dioxygenase" evidence="13">
    <location>
        <begin position="893"/>
        <end position="983"/>
    </location>
</feature>
<evidence type="ECO:0000256" key="6">
    <source>
        <dbReference type="ARBA" id="ARBA00022806"/>
    </source>
</evidence>